<feature type="repeat" description="Solcar" evidence="8">
    <location>
        <begin position="130"/>
        <end position="219"/>
    </location>
</feature>
<keyword evidence="6" id="KW-1133">Transmembrane helix</keyword>
<protein>
    <submittedName>
        <fullName evidence="10">Uncharacterized protein</fullName>
    </submittedName>
</protein>
<sequence length="322" mass="34893">MSLYPPTRTSNCGSGSFGSFTLGGYKGGPGVGPGVLSTSAKKGSPSTVESMGFACSTALICVNFTHPIETVKTRMQVGSFNFGHMMKTEGFPALWKGIQAAWLREASYTTVKLGGYGPIRDALGAKDKNAPFYLKFAAGSMSGSIGSVLGNPFDVMKTMMMADSSSSKSGPSQGLIERMSKMHKDQGIAGFFRGVEANIMRACVLNGTKMACYDGIKGFVNEQTGWSRKDPRCQFLSAIGAGFFMTCTVSPFDNMRTRLMNQPTDKKIYTGFLDCIQKTVRNEGPTALYRGFWPIWGRFAPQATLQLVIMDTMLNFFGFDTI</sequence>
<dbReference type="Gene3D" id="1.50.40.10">
    <property type="entry name" value="Mitochondrial carrier domain"/>
    <property type="match status" value="1"/>
</dbReference>
<dbReference type="PROSITE" id="PS50920">
    <property type="entry name" value="SOLCAR"/>
    <property type="match status" value="3"/>
</dbReference>
<keyword evidence="7 8" id="KW-0472">Membrane</keyword>
<organism evidence="10 11">
    <name type="scientific">Triparma retinervis</name>
    <dbReference type="NCBI Taxonomy" id="2557542"/>
    <lineage>
        <taxon>Eukaryota</taxon>
        <taxon>Sar</taxon>
        <taxon>Stramenopiles</taxon>
        <taxon>Ochrophyta</taxon>
        <taxon>Bolidophyceae</taxon>
        <taxon>Parmales</taxon>
        <taxon>Triparmaceae</taxon>
        <taxon>Triparma</taxon>
    </lineage>
</organism>
<keyword evidence="3 9" id="KW-0813">Transport</keyword>
<dbReference type="Pfam" id="PF00153">
    <property type="entry name" value="Mito_carr"/>
    <property type="match status" value="3"/>
</dbReference>
<evidence type="ECO:0000256" key="1">
    <source>
        <dbReference type="ARBA" id="ARBA00004141"/>
    </source>
</evidence>
<dbReference type="Proteomes" id="UP001165082">
    <property type="component" value="Unassembled WGS sequence"/>
</dbReference>
<evidence type="ECO:0000313" key="11">
    <source>
        <dbReference type="Proteomes" id="UP001165082"/>
    </source>
</evidence>
<evidence type="ECO:0000256" key="4">
    <source>
        <dbReference type="ARBA" id="ARBA00022692"/>
    </source>
</evidence>
<feature type="repeat" description="Solcar" evidence="8">
    <location>
        <begin position="229"/>
        <end position="316"/>
    </location>
</feature>
<evidence type="ECO:0000256" key="8">
    <source>
        <dbReference type="PROSITE-ProRule" id="PRU00282"/>
    </source>
</evidence>
<keyword evidence="4 8" id="KW-0812">Transmembrane</keyword>
<dbReference type="SUPFAM" id="SSF103506">
    <property type="entry name" value="Mitochondrial carrier"/>
    <property type="match status" value="1"/>
</dbReference>
<dbReference type="AlphaFoldDB" id="A0A9W7AR09"/>
<keyword evidence="5" id="KW-0677">Repeat</keyword>
<dbReference type="PANTHER" id="PTHR45618">
    <property type="entry name" value="MITOCHONDRIAL DICARBOXYLATE CARRIER-RELATED"/>
    <property type="match status" value="1"/>
</dbReference>
<dbReference type="EMBL" id="BRXZ01002991">
    <property type="protein sequence ID" value="GMH74430.1"/>
    <property type="molecule type" value="Genomic_DNA"/>
</dbReference>
<evidence type="ECO:0000313" key="10">
    <source>
        <dbReference type="EMBL" id="GMH74430.1"/>
    </source>
</evidence>
<evidence type="ECO:0000256" key="9">
    <source>
        <dbReference type="RuleBase" id="RU000488"/>
    </source>
</evidence>
<reference evidence="10" key="1">
    <citation type="submission" date="2022-07" db="EMBL/GenBank/DDBJ databases">
        <title>Genome analysis of Parmales, a sister group of diatoms, reveals the evolutionary specialization of diatoms from phago-mixotrophs to photoautotrophs.</title>
        <authorList>
            <person name="Ban H."/>
            <person name="Sato S."/>
            <person name="Yoshikawa S."/>
            <person name="Kazumasa Y."/>
            <person name="Nakamura Y."/>
            <person name="Ichinomiya M."/>
            <person name="Saitoh K."/>
            <person name="Sato N."/>
            <person name="Blanc-Mathieu R."/>
            <person name="Endo H."/>
            <person name="Kuwata A."/>
            <person name="Ogata H."/>
        </authorList>
    </citation>
    <scope>NUCLEOTIDE SEQUENCE</scope>
</reference>
<feature type="repeat" description="Solcar" evidence="8">
    <location>
        <begin position="45"/>
        <end position="122"/>
    </location>
</feature>
<dbReference type="InterPro" id="IPR023395">
    <property type="entry name" value="MCP_dom_sf"/>
</dbReference>
<evidence type="ECO:0000256" key="5">
    <source>
        <dbReference type="ARBA" id="ARBA00022737"/>
    </source>
</evidence>
<evidence type="ECO:0000256" key="7">
    <source>
        <dbReference type="ARBA" id="ARBA00023136"/>
    </source>
</evidence>
<dbReference type="InterPro" id="IPR050391">
    <property type="entry name" value="Mito_Metabolite_Transporter"/>
</dbReference>
<gene>
    <name evidence="10" type="ORF">TrRE_jg9909</name>
</gene>
<dbReference type="GO" id="GO:0016020">
    <property type="term" value="C:membrane"/>
    <property type="evidence" value="ECO:0007669"/>
    <property type="project" value="UniProtKB-SubCell"/>
</dbReference>
<dbReference type="OrthoDB" id="756301at2759"/>
<evidence type="ECO:0000256" key="2">
    <source>
        <dbReference type="ARBA" id="ARBA00006375"/>
    </source>
</evidence>
<name>A0A9W7AR09_9STRA</name>
<accession>A0A9W7AR09</accession>
<comment type="similarity">
    <text evidence="2 9">Belongs to the mitochondrial carrier (TC 2.A.29) family.</text>
</comment>
<dbReference type="InterPro" id="IPR018108">
    <property type="entry name" value="MCP_transmembrane"/>
</dbReference>
<keyword evidence="11" id="KW-1185">Reference proteome</keyword>
<comment type="subcellular location">
    <subcellularLocation>
        <location evidence="1">Membrane</location>
        <topology evidence="1">Multi-pass membrane protein</topology>
    </subcellularLocation>
</comment>
<evidence type="ECO:0000256" key="3">
    <source>
        <dbReference type="ARBA" id="ARBA00022448"/>
    </source>
</evidence>
<proteinExistence type="inferred from homology"/>
<evidence type="ECO:0000256" key="6">
    <source>
        <dbReference type="ARBA" id="ARBA00022989"/>
    </source>
</evidence>
<comment type="caution">
    <text evidence="10">The sequence shown here is derived from an EMBL/GenBank/DDBJ whole genome shotgun (WGS) entry which is preliminary data.</text>
</comment>